<protein>
    <submittedName>
        <fullName evidence="1">Uncharacterized protein</fullName>
    </submittedName>
</protein>
<reference evidence="1" key="1">
    <citation type="journal article" date="2014" name="Front. Microbiol.">
        <title>High frequency of phylogenetically diverse reductive dehalogenase-homologous genes in deep subseafloor sedimentary metagenomes.</title>
        <authorList>
            <person name="Kawai M."/>
            <person name="Futagami T."/>
            <person name="Toyoda A."/>
            <person name="Takaki Y."/>
            <person name="Nishi S."/>
            <person name="Hori S."/>
            <person name="Arai W."/>
            <person name="Tsubouchi T."/>
            <person name="Morono Y."/>
            <person name="Uchiyama I."/>
            <person name="Ito T."/>
            <person name="Fujiyama A."/>
            <person name="Inagaki F."/>
            <person name="Takami H."/>
        </authorList>
    </citation>
    <scope>NUCLEOTIDE SEQUENCE</scope>
    <source>
        <strain evidence="1">Expedition CK06-06</strain>
    </source>
</reference>
<comment type="caution">
    <text evidence="1">The sequence shown here is derived from an EMBL/GenBank/DDBJ whole genome shotgun (WGS) entry which is preliminary data.</text>
</comment>
<gene>
    <name evidence="1" type="ORF">S01H1_77907</name>
</gene>
<feature type="non-terminal residue" evidence="1">
    <location>
        <position position="1"/>
    </location>
</feature>
<accession>X0YY22</accession>
<evidence type="ECO:0000313" key="1">
    <source>
        <dbReference type="EMBL" id="GAG53148.1"/>
    </source>
</evidence>
<dbReference type="EMBL" id="BARS01052396">
    <property type="protein sequence ID" value="GAG53148.1"/>
    <property type="molecule type" value="Genomic_DNA"/>
</dbReference>
<proteinExistence type="predicted"/>
<sequence>RFPSAHILRKIAKPLGFQEEALLVHSGYLSPPSASEGNSQPQDIWGGLDPYVARVLSQEPVELQRMVVAILTIFKSIAQK</sequence>
<organism evidence="1">
    <name type="scientific">marine sediment metagenome</name>
    <dbReference type="NCBI Taxonomy" id="412755"/>
    <lineage>
        <taxon>unclassified sequences</taxon>
        <taxon>metagenomes</taxon>
        <taxon>ecological metagenomes</taxon>
    </lineage>
</organism>
<name>X0YY22_9ZZZZ</name>
<dbReference type="AlphaFoldDB" id="X0YY22"/>